<dbReference type="SMART" id="SM00487">
    <property type="entry name" value="DEXDc"/>
    <property type="match status" value="1"/>
</dbReference>
<feature type="region of interest" description="Disordered" evidence="8">
    <location>
        <begin position="612"/>
        <end position="656"/>
    </location>
</feature>
<dbReference type="CDD" id="cd18791">
    <property type="entry name" value="SF2_C_RHA"/>
    <property type="match status" value="1"/>
</dbReference>
<dbReference type="InterPro" id="IPR001650">
    <property type="entry name" value="Helicase_C-like"/>
</dbReference>
<feature type="compositionally biased region" description="Acidic residues" evidence="8">
    <location>
        <begin position="210"/>
        <end position="250"/>
    </location>
</feature>
<evidence type="ECO:0000256" key="6">
    <source>
        <dbReference type="ARBA" id="ARBA00022840"/>
    </source>
</evidence>
<dbReference type="SUPFAM" id="SSF52540">
    <property type="entry name" value="P-loop containing nucleoside triphosphate hydrolases"/>
    <property type="match status" value="1"/>
</dbReference>
<organism evidence="11 12">
    <name type="scientific">Neohortaea acidophila</name>
    <dbReference type="NCBI Taxonomy" id="245834"/>
    <lineage>
        <taxon>Eukaryota</taxon>
        <taxon>Fungi</taxon>
        <taxon>Dikarya</taxon>
        <taxon>Ascomycota</taxon>
        <taxon>Pezizomycotina</taxon>
        <taxon>Dothideomycetes</taxon>
        <taxon>Dothideomycetidae</taxon>
        <taxon>Mycosphaerellales</taxon>
        <taxon>Teratosphaeriaceae</taxon>
        <taxon>Neohortaea</taxon>
    </lineage>
</organism>
<dbReference type="PANTHER" id="PTHR18934">
    <property type="entry name" value="ATP-DEPENDENT RNA HELICASE"/>
    <property type="match status" value="1"/>
</dbReference>
<dbReference type="AlphaFoldDB" id="A0A6A6PGF5"/>
<evidence type="ECO:0000256" key="3">
    <source>
        <dbReference type="ARBA" id="ARBA00022741"/>
    </source>
</evidence>
<dbReference type="Pfam" id="PF07717">
    <property type="entry name" value="OB_NTP_bind"/>
    <property type="match status" value="1"/>
</dbReference>
<dbReference type="SMART" id="SM00490">
    <property type="entry name" value="HELICc"/>
    <property type="match status" value="1"/>
</dbReference>
<dbReference type="PROSITE" id="PS00690">
    <property type="entry name" value="DEAH_ATP_HELICASE"/>
    <property type="match status" value="1"/>
</dbReference>
<feature type="region of interest" description="Disordered" evidence="8">
    <location>
        <begin position="84"/>
        <end position="265"/>
    </location>
</feature>
<dbReference type="GO" id="GO:0003724">
    <property type="term" value="F:RNA helicase activity"/>
    <property type="evidence" value="ECO:0007669"/>
    <property type="project" value="UniProtKB-EC"/>
</dbReference>
<dbReference type="PROSITE" id="PS51194">
    <property type="entry name" value="HELICASE_CTER"/>
    <property type="match status" value="1"/>
</dbReference>
<gene>
    <name evidence="11" type="ORF">BDY17DRAFT_305959</name>
</gene>
<dbReference type="InterPro" id="IPR014001">
    <property type="entry name" value="Helicase_ATP-bd"/>
</dbReference>
<feature type="domain" description="Helicase C-terminal" evidence="10">
    <location>
        <begin position="568"/>
        <end position="816"/>
    </location>
</feature>
<keyword evidence="4 11" id="KW-0378">Hydrolase</keyword>
<dbReference type="EC" id="3.6.4.13" evidence="2"/>
<evidence type="ECO:0000256" key="8">
    <source>
        <dbReference type="SAM" id="MobiDB-lite"/>
    </source>
</evidence>
<dbReference type="OrthoDB" id="10253254at2759"/>
<dbReference type="SMART" id="SM00847">
    <property type="entry name" value="HA2"/>
    <property type="match status" value="1"/>
</dbReference>
<keyword evidence="12" id="KW-1185">Reference proteome</keyword>
<keyword evidence="6" id="KW-0067">ATP-binding</keyword>
<evidence type="ECO:0000256" key="1">
    <source>
        <dbReference type="ARBA" id="ARBA00008792"/>
    </source>
</evidence>
<keyword evidence="5" id="KW-0347">Helicase</keyword>
<dbReference type="GO" id="GO:0005524">
    <property type="term" value="F:ATP binding"/>
    <property type="evidence" value="ECO:0007669"/>
    <property type="project" value="UniProtKB-KW"/>
</dbReference>
<dbReference type="Pfam" id="PF00270">
    <property type="entry name" value="DEAD"/>
    <property type="match status" value="1"/>
</dbReference>
<evidence type="ECO:0000256" key="2">
    <source>
        <dbReference type="ARBA" id="ARBA00012552"/>
    </source>
</evidence>
<dbReference type="PROSITE" id="PS51192">
    <property type="entry name" value="HELICASE_ATP_BIND_1"/>
    <property type="match status" value="1"/>
</dbReference>
<feature type="compositionally biased region" description="Polar residues" evidence="8">
    <location>
        <begin position="612"/>
        <end position="623"/>
    </location>
</feature>
<evidence type="ECO:0000259" key="10">
    <source>
        <dbReference type="PROSITE" id="PS51194"/>
    </source>
</evidence>
<dbReference type="GO" id="GO:1990904">
    <property type="term" value="C:ribonucleoprotein complex"/>
    <property type="evidence" value="ECO:0007669"/>
    <property type="project" value="UniProtKB-ARBA"/>
</dbReference>
<dbReference type="InterPro" id="IPR007502">
    <property type="entry name" value="Helicase-assoc_dom"/>
</dbReference>
<dbReference type="Pfam" id="PF00271">
    <property type="entry name" value="Helicase_C"/>
    <property type="match status" value="1"/>
</dbReference>
<evidence type="ECO:0000256" key="5">
    <source>
        <dbReference type="ARBA" id="ARBA00022806"/>
    </source>
</evidence>
<name>A0A6A6PGF5_9PEZI</name>
<dbReference type="EMBL" id="MU001643">
    <property type="protein sequence ID" value="KAF2478866.1"/>
    <property type="molecule type" value="Genomic_DNA"/>
</dbReference>
<dbReference type="RefSeq" id="XP_033585436.1">
    <property type="nucleotide sequence ID" value="XM_033734958.1"/>
</dbReference>
<dbReference type="GO" id="GO:0003723">
    <property type="term" value="F:RNA binding"/>
    <property type="evidence" value="ECO:0007669"/>
    <property type="project" value="TreeGrafter"/>
</dbReference>
<dbReference type="GeneID" id="54475960"/>
<feature type="compositionally biased region" description="Basic and acidic residues" evidence="8">
    <location>
        <begin position="34"/>
        <end position="48"/>
    </location>
</feature>
<feature type="compositionally biased region" description="Basic and acidic residues" evidence="8">
    <location>
        <begin position="102"/>
        <end position="116"/>
    </location>
</feature>
<feature type="region of interest" description="Disordered" evidence="8">
    <location>
        <begin position="1"/>
        <end position="63"/>
    </location>
</feature>
<dbReference type="InterPro" id="IPR002464">
    <property type="entry name" value="DNA/RNA_helicase_DEAH_CS"/>
</dbReference>
<feature type="compositionally biased region" description="Basic and acidic residues" evidence="8">
    <location>
        <begin position="629"/>
        <end position="639"/>
    </location>
</feature>
<dbReference type="InterPro" id="IPR011545">
    <property type="entry name" value="DEAD/DEAH_box_helicase_dom"/>
</dbReference>
<proteinExistence type="inferred from homology"/>
<feature type="domain" description="Helicase ATP-binding" evidence="9">
    <location>
        <begin position="358"/>
        <end position="545"/>
    </location>
</feature>
<evidence type="ECO:0000259" key="9">
    <source>
        <dbReference type="PROSITE" id="PS51192"/>
    </source>
</evidence>
<dbReference type="InterPro" id="IPR027417">
    <property type="entry name" value="P-loop_NTPase"/>
</dbReference>
<dbReference type="GO" id="GO:0000462">
    <property type="term" value="P:maturation of SSU-rRNA from tricistronic rRNA transcript (SSU-rRNA, 5.8S rRNA, LSU-rRNA)"/>
    <property type="evidence" value="ECO:0007669"/>
    <property type="project" value="TreeGrafter"/>
</dbReference>
<accession>A0A6A6PGF5</accession>
<dbReference type="GO" id="GO:0005730">
    <property type="term" value="C:nucleolus"/>
    <property type="evidence" value="ECO:0007669"/>
    <property type="project" value="TreeGrafter"/>
</dbReference>
<dbReference type="InterPro" id="IPR011709">
    <property type="entry name" value="DEAD-box_helicase_OB_fold"/>
</dbReference>
<dbReference type="FunFam" id="3.40.50.300:FF:000637">
    <property type="entry name" value="ATP-dependent RNA helicase DHX37/DHR1"/>
    <property type="match status" value="1"/>
</dbReference>
<evidence type="ECO:0000313" key="12">
    <source>
        <dbReference type="Proteomes" id="UP000799767"/>
    </source>
</evidence>
<evidence type="ECO:0000313" key="11">
    <source>
        <dbReference type="EMBL" id="KAF2478866.1"/>
    </source>
</evidence>
<dbReference type="PANTHER" id="PTHR18934:SF99">
    <property type="entry name" value="ATP-DEPENDENT RNA HELICASE DHX37-RELATED"/>
    <property type="match status" value="1"/>
</dbReference>
<sequence>MARFVPRDRKKGKLGSKPKPAQTDSNAAEIVPVSKEEKARREALKQELRAQQPEKISSQKRKRLEKYIDTKLKKDATANLIRQLGDQKFDTSLLHSSKSLGRRHETKREKRDRDAAELSFFGGESEVTEDRLDRSSSPSSSESDIVDGQGTDPHRIPAVKPLHAPSGFGSGLKRPLDVDADGQPVLVKRRRRKQHTAIPAMSQVLPIAENSDEDDEDEWHGFSEDDDHSVDADEQITDDSASEEDEDSEDLATSSNGEQSDHDKPVRISAFKAWADTQMNTAVGFTPSAKPADDDAHAIIRANFTPRAPSPDPLLDSIASAQQNSSIRPAATLTIQREEDVQTARLALPVVQDEQRIIETIHANTVTILCGSTGSGKTTQVPQMLLENGYGSLIGDSSPAKDLQSRGMIGITQPRRIAATSAAERVAYELGPTYRDRVAHQVRYDTTVSKKTAIKFMTDGVLLREIQMDFSLSKYSCIMIDEAHERSVNTDLLIGLLSRIVPQRAELALEQPEKYCPLKLIIMSATLRVDDFLSNERLFPTVKPPVLEVEGRQYSVTEHFSRKTKRDYVEEMIDKVARGHRKLPPGAMLVFLTGQQEITFVAKKLNERLNRSSSGGFDLSNGTDDYEDGYEKADDRDGFVENEDDDAHDENSGSEADIKVDETFEDEFAVEQLEADHKQPKGALRPHILPLYAALPVAEQQQVFEPPPEGTRMIVLATNVAETSLTIPGIRYVFDCGRSKEKKYDHRSGIQTFEVDWISKASADQRKGRAGRTGPGGHVWRLYSSAVFERYFEEHTVPEILRTPLESVVLQLKAFSIENVAKAFPFATAPEQLQLEKAEALLQNLGAVKGAQMSETGKQILKFPVDPRYGKILVLARNNGLLQHAIALTAGLAVGDLYIPQAQTNEEDDTAAVNTQHQAYGRAQALLSQWDDRSDAVKMLRSVALHAEHYSNGAAEAREFCRNNWLREKSMVEVQQLRKQLHAIARAQSNGALADHPLVPTAPKGKELQRLNQLVAAGFIDSVAIRADLLKSDGVSAGRKPKRAIEVAYRTLKPSISDAGIDRTASPAEREVQRSVFIHPSSVLAKLSPSEMPSYIVYSHLSKAVAATVEGKQKKTRMHPLTPIGPKALAVLAEESPLLEIGKPIGKIEDVGYLQRQCWVGVAIRAPGSVGMGWPLTEWKVVQKRDQRGEWVAERVVARM</sequence>
<dbReference type="Gene3D" id="1.20.120.1080">
    <property type="match status" value="1"/>
</dbReference>
<evidence type="ECO:0000256" key="4">
    <source>
        <dbReference type="ARBA" id="ARBA00022801"/>
    </source>
</evidence>
<dbReference type="Proteomes" id="UP000799767">
    <property type="component" value="Unassembled WGS sequence"/>
</dbReference>
<dbReference type="GO" id="GO:0016787">
    <property type="term" value="F:hydrolase activity"/>
    <property type="evidence" value="ECO:0007669"/>
    <property type="project" value="UniProtKB-KW"/>
</dbReference>
<dbReference type="Gene3D" id="3.40.50.300">
    <property type="entry name" value="P-loop containing nucleotide triphosphate hydrolases"/>
    <property type="match status" value="2"/>
</dbReference>
<dbReference type="Pfam" id="PF21010">
    <property type="entry name" value="HA2_C"/>
    <property type="match status" value="1"/>
</dbReference>
<comment type="similarity">
    <text evidence="1">Belongs to the DEAD box helicase family. DEAH subfamily.</text>
</comment>
<comment type="catalytic activity">
    <reaction evidence="7">
        <text>ATP + H2O = ADP + phosphate + H(+)</text>
        <dbReference type="Rhea" id="RHEA:13065"/>
        <dbReference type="ChEBI" id="CHEBI:15377"/>
        <dbReference type="ChEBI" id="CHEBI:15378"/>
        <dbReference type="ChEBI" id="CHEBI:30616"/>
        <dbReference type="ChEBI" id="CHEBI:43474"/>
        <dbReference type="ChEBI" id="CHEBI:456216"/>
        <dbReference type="EC" id="3.6.4.13"/>
    </reaction>
</comment>
<protein>
    <recommendedName>
        <fullName evidence="2">RNA helicase</fullName>
        <ecNumber evidence="2">3.6.4.13</ecNumber>
    </recommendedName>
</protein>
<evidence type="ECO:0000256" key="7">
    <source>
        <dbReference type="ARBA" id="ARBA00047984"/>
    </source>
</evidence>
<keyword evidence="3" id="KW-0547">Nucleotide-binding</keyword>
<reference evidence="11" key="1">
    <citation type="journal article" date="2020" name="Stud. Mycol.">
        <title>101 Dothideomycetes genomes: a test case for predicting lifestyles and emergence of pathogens.</title>
        <authorList>
            <person name="Haridas S."/>
            <person name="Albert R."/>
            <person name="Binder M."/>
            <person name="Bloem J."/>
            <person name="Labutti K."/>
            <person name="Salamov A."/>
            <person name="Andreopoulos B."/>
            <person name="Baker S."/>
            <person name="Barry K."/>
            <person name="Bills G."/>
            <person name="Bluhm B."/>
            <person name="Cannon C."/>
            <person name="Castanera R."/>
            <person name="Culley D."/>
            <person name="Daum C."/>
            <person name="Ezra D."/>
            <person name="Gonzalez J."/>
            <person name="Henrissat B."/>
            <person name="Kuo A."/>
            <person name="Liang C."/>
            <person name="Lipzen A."/>
            <person name="Lutzoni F."/>
            <person name="Magnuson J."/>
            <person name="Mondo S."/>
            <person name="Nolan M."/>
            <person name="Ohm R."/>
            <person name="Pangilinan J."/>
            <person name="Park H.-J."/>
            <person name="Ramirez L."/>
            <person name="Alfaro M."/>
            <person name="Sun H."/>
            <person name="Tritt A."/>
            <person name="Yoshinaga Y."/>
            <person name="Zwiers L.-H."/>
            <person name="Turgeon B."/>
            <person name="Goodwin S."/>
            <person name="Spatafora J."/>
            <person name="Crous P."/>
            <person name="Grigoriev I."/>
        </authorList>
    </citation>
    <scope>NUCLEOTIDE SEQUENCE</scope>
    <source>
        <strain evidence="11">CBS 113389</strain>
    </source>
</reference>